<feature type="compositionally biased region" description="Basic and acidic residues" evidence="1">
    <location>
        <begin position="204"/>
        <end position="215"/>
    </location>
</feature>
<gene>
    <name evidence="3" type="ORF">CK203_058266</name>
    <name evidence="2" type="ORF">CK203_116815</name>
</gene>
<sequence>MDKSWLINSMTNEICENFLLYKTAKEMWDAVKETYSTKENTAEQVDIVNVLHDLRQGDLTLTNYYNILGRHWQQLDVYEEYDWNCPEDAAKYQKIVEKRQLFKFLLGGLNKDLDEIRGRILGTKALPIIREAFTEVKREESRKKLMLGKQTAVAITESSALATRGQSSNNGGNQRQQKGRPWCDHCKKHGHTKDTSWDIYGKPADWKPRSNGRDS</sequence>
<evidence type="ECO:0000313" key="3">
    <source>
        <dbReference type="EMBL" id="RVW63347.1"/>
    </source>
</evidence>
<evidence type="ECO:0000256" key="1">
    <source>
        <dbReference type="SAM" id="MobiDB-lite"/>
    </source>
</evidence>
<accession>A0A438CSC2</accession>
<dbReference type="PANTHER" id="PTHR34222:SF40">
    <property type="match status" value="1"/>
</dbReference>
<evidence type="ECO:0000313" key="4">
    <source>
        <dbReference type="Proteomes" id="UP000288805"/>
    </source>
</evidence>
<protein>
    <submittedName>
        <fullName evidence="2">Uncharacterized protein</fullName>
    </submittedName>
</protein>
<organism evidence="2 4">
    <name type="scientific">Vitis vinifera</name>
    <name type="common">Grape</name>
    <dbReference type="NCBI Taxonomy" id="29760"/>
    <lineage>
        <taxon>Eukaryota</taxon>
        <taxon>Viridiplantae</taxon>
        <taxon>Streptophyta</taxon>
        <taxon>Embryophyta</taxon>
        <taxon>Tracheophyta</taxon>
        <taxon>Spermatophyta</taxon>
        <taxon>Magnoliopsida</taxon>
        <taxon>eudicotyledons</taxon>
        <taxon>Gunneridae</taxon>
        <taxon>Pentapetalae</taxon>
        <taxon>rosids</taxon>
        <taxon>Vitales</taxon>
        <taxon>Vitaceae</taxon>
        <taxon>Viteae</taxon>
        <taxon>Vitis</taxon>
    </lineage>
</organism>
<dbReference type="Proteomes" id="UP000288805">
    <property type="component" value="Unassembled WGS sequence"/>
</dbReference>
<evidence type="ECO:0000313" key="2">
    <source>
        <dbReference type="EMBL" id="RVW26088.1"/>
    </source>
</evidence>
<dbReference type="AlphaFoldDB" id="A0A438CSC2"/>
<comment type="caution">
    <text evidence="2">The sequence shown here is derived from an EMBL/GenBank/DDBJ whole genome shotgun (WGS) entry which is preliminary data.</text>
</comment>
<dbReference type="EMBL" id="QGNW01002041">
    <property type="protein sequence ID" value="RVW26088.1"/>
    <property type="molecule type" value="Genomic_DNA"/>
</dbReference>
<dbReference type="EMBL" id="QGNW01000743">
    <property type="protein sequence ID" value="RVW63347.1"/>
    <property type="molecule type" value="Genomic_DNA"/>
</dbReference>
<feature type="compositionally biased region" description="Low complexity" evidence="1">
    <location>
        <begin position="164"/>
        <end position="180"/>
    </location>
</feature>
<name>A0A438CSC2_VITVI</name>
<reference evidence="2 4" key="1">
    <citation type="journal article" date="2018" name="PLoS Genet.">
        <title>Population sequencing reveals clonal diversity and ancestral inbreeding in the grapevine cultivar Chardonnay.</title>
        <authorList>
            <person name="Roach M.J."/>
            <person name="Johnson D.L."/>
            <person name="Bohlmann J."/>
            <person name="van Vuuren H.J."/>
            <person name="Jones S.J."/>
            <person name="Pretorius I.S."/>
            <person name="Schmidt S.A."/>
            <person name="Borneman A.R."/>
        </authorList>
    </citation>
    <scope>NUCLEOTIDE SEQUENCE [LARGE SCALE GENOMIC DNA]</scope>
    <source>
        <strain evidence="4">cv. Chardonnay</strain>
        <strain evidence="2">I10V1</strain>
        <tissue evidence="2">Leaf</tissue>
    </source>
</reference>
<proteinExistence type="predicted"/>
<dbReference type="PANTHER" id="PTHR34222">
    <property type="entry name" value="GAG_PRE-INTEGRS DOMAIN-CONTAINING PROTEIN"/>
    <property type="match status" value="1"/>
</dbReference>
<feature type="region of interest" description="Disordered" evidence="1">
    <location>
        <begin position="158"/>
        <end position="215"/>
    </location>
</feature>